<evidence type="ECO:0000256" key="3">
    <source>
        <dbReference type="ARBA" id="ARBA00022553"/>
    </source>
</evidence>
<dbReference type="InterPro" id="IPR036259">
    <property type="entry name" value="MFS_trans_sf"/>
</dbReference>
<dbReference type="OMA" id="PEECKAQ"/>
<feature type="transmembrane region" description="Helical" evidence="7">
    <location>
        <begin position="508"/>
        <end position="529"/>
    </location>
</feature>
<dbReference type="PANTHER" id="PTHR11654">
    <property type="entry name" value="OLIGOPEPTIDE TRANSPORTER-RELATED"/>
    <property type="match status" value="1"/>
</dbReference>
<feature type="transmembrane region" description="Helical" evidence="7">
    <location>
        <begin position="201"/>
        <end position="220"/>
    </location>
</feature>
<evidence type="ECO:0000313" key="8">
    <source>
        <dbReference type="EMBL" id="KAH9313927.1"/>
    </source>
</evidence>
<comment type="subcellular location">
    <subcellularLocation>
        <location evidence="1">Membrane</location>
        <topology evidence="1">Multi-pass membrane protein</topology>
    </subcellularLocation>
</comment>
<organism evidence="8 9">
    <name type="scientific">Taxus chinensis</name>
    <name type="common">Chinese yew</name>
    <name type="synonym">Taxus wallichiana var. chinensis</name>
    <dbReference type="NCBI Taxonomy" id="29808"/>
    <lineage>
        <taxon>Eukaryota</taxon>
        <taxon>Viridiplantae</taxon>
        <taxon>Streptophyta</taxon>
        <taxon>Embryophyta</taxon>
        <taxon>Tracheophyta</taxon>
        <taxon>Spermatophyta</taxon>
        <taxon>Pinopsida</taxon>
        <taxon>Pinidae</taxon>
        <taxon>Conifers II</taxon>
        <taxon>Cupressales</taxon>
        <taxon>Taxaceae</taxon>
        <taxon>Taxus</taxon>
    </lineage>
</organism>
<comment type="similarity">
    <text evidence="2">Belongs to the major facilitator superfamily. Proton-dependent oligopeptide transporter (POT/PTR) (TC 2.A.17) family.</text>
</comment>
<feature type="transmembrane region" description="Helical" evidence="7">
    <location>
        <begin position="553"/>
        <end position="578"/>
    </location>
</feature>
<keyword evidence="4 7" id="KW-0812">Transmembrane</keyword>
<dbReference type="InterPro" id="IPR018456">
    <property type="entry name" value="PTR2_symporter_CS"/>
</dbReference>
<evidence type="ECO:0000256" key="1">
    <source>
        <dbReference type="ARBA" id="ARBA00004141"/>
    </source>
</evidence>
<keyword evidence="6 7" id="KW-0472">Membrane</keyword>
<name>A0AA38LAT7_TAXCH</name>
<evidence type="ECO:0000256" key="6">
    <source>
        <dbReference type="ARBA" id="ARBA00023136"/>
    </source>
</evidence>
<sequence length="592" mass="65904">MEPISSSCESPLLSHVSTNIVKDGSTDLQGRPVSRLLTGGWPASLLIIGVEIAERLAYYGISANLVTYLTNVMQQTTATAAKNVNVWSGVASMLPLLGAFVADSYLGRYWTILISSLVYLLGLICLTLSASLPSFSPPPCEDTSYFCPRPSAFQVGFFFFSLYLVALGQGGHKPCLQAFGADQFDEEDPTERKHKSSFFNWWYFGLCSGLVVSISVIMYIQENVGWGLGFGIPTMAMAIALTVFFCGTKMYRHKLPSTSPITQITQVFVAAIRKRNLSVPSQGKQRLQVIQEPFTGETRNLLPTNQFRFLDKATVATDSDHDHKTDIDWKLCTVTQVEEVKLVLRLLPIWVACLMYGVVFAQSPTFFTKQGSTMDRRIIGDFKIPAATLQSFISLSVIVLVPVYDRIFVPLARSITGNDRGITLLQRIGLGMFSSVLSMIVAAMAETKRHQAAKEFGLIDIPNETIPLSIFWLVPQYILFGISDVFTMIGLQEYFYDQMPDTMRSLGIALYLSVFGIGSFLSSILISIIEELSSRGKGQNWFANNLNKAHLDYYYWLLAALSALFLCIYITFSSCFIYKKVESNVCKDEEIL</sequence>
<proteinExistence type="inferred from homology"/>
<dbReference type="AlphaFoldDB" id="A0AA38LAT7"/>
<feature type="transmembrane region" description="Helical" evidence="7">
    <location>
        <begin position="109"/>
        <end position="131"/>
    </location>
</feature>
<evidence type="ECO:0008006" key="10">
    <source>
        <dbReference type="Google" id="ProtNLM"/>
    </source>
</evidence>
<comment type="caution">
    <text evidence="8">The sequence shown here is derived from an EMBL/GenBank/DDBJ whole genome shotgun (WGS) entry which is preliminary data.</text>
</comment>
<keyword evidence="9" id="KW-1185">Reference proteome</keyword>
<evidence type="ECO:0000256" key="2">
    <source>
        <dbReference type="ARBA" id="ARBA00005982"/>
    </source>
</evidence>
<gene>
    <name evidence="8" type="ORF">KI387_022554</name>
</gene>
<dbReference type="InterPro" id="IPR000109">
    <property type="entry name" value="POT_fam"/>
</dbReference>
<dbReference type="GO" id="GO:0071916">
    <property type="term" value="F:dipeptide transmembrane transporter activity"/>
    <property type="evidence" value="ECO:0007669"/>
    <property type="project" value="InterPro"/>
</dbReference>
<feature type="transmembrane region" description="Helical" evidence="7">
    <location>
        <begin position="226"/>
        <end position="247"/>
    </location>
</feature>
<dbReference type="SUPFAM" id="SSF103473">
    <property type="entry name" value="MFS general substrate transporter"/>
    <property type="match status" value="1"/>
</dbReference>
<evidence type="ECO:0000313" key="9">
    <source>
        <dbReference type="Proteomes" id="UP000824469"/>
    </source>
</evidence>
<evidence type="ECO:0000256" key="7">
    <source>
        <dbReference type="SAM" id="Phobius"/>
    </source>
</evidence>
<evidence type="ECO:0000256" key="4">
    <source>
        <dbReference type="ARBA" id="ARBA00022692"/>
    </source>
</evidence>
<protein>
    <recommendedName>
        <fullName evidence="10">Protein NRT1/ PTR FAMILY 5.10-like</fullName>
    </recommendedName>
</protein>
<dbReference type="Pfam" id="PF00854">
    <property type="entry name" value="PTR2"/>
    <property type="match status" value="1"/>
</dbReference>
<dbReference type="InterPro" id="IPR044739">
    <property type="entry name" value="NRT1/PTR"/>
</dbReference>
<reference evidence="8 9" key="1">
    <citation type="journal article" date="2021" name="Nat. Plants">
        <title>The Taxus genome provides insights into paclitaxel biosynthesis.</title>
        <authorList>
            <person name="Xiong X."/>
            <person name="Gou J."/>
            <person name="Liao Q."/>
            <person name="Li Y."/>
            <person name="Zhou Q."/>
            <person name="Bi G."/>
            <person name="Li C."/>
            <person name="Du R."/>
            <person name="Wang X."/>
            <person name="Sun T."/>
            <person name="Guo L."/>
            <person name="Liang H."/>
            <person name="Lu P."/>
            <person name="Wu Y."/>
            <person name="Zhang Z."/>
            <person name="Ro D.K."/>
            <person name="Shang Y."/>
            <person name="Huang S."/>
            <person name="Yan J."/>
        </authorList>
    </citation>
    <scope>NUCLEOTIDE SEQUENCE [LARGE SCALE GENOMIC DNA]</scope>
    <source>
        <strain evidence="8">Ta-2019</strain>
    </source>
</reference>
<feature type="transmembrane region" description="Helical" evidence="7">
    <location>
        <begin position="424"/>
        <end position="445"/>
    </location>
</feature>
<dbReference type="Proteomes" id="UP000824469">
    <property type="component" value="Unassembled WGS sequence"/>
</dbReference>
<keyword evidence="3" id="KW-0597">Phosphoprotein</keyword>
<dbReference type="GO" id="GO:0042937">
    <property type="term" value="F:tripeptide transmembrane transporter activity"/>
    <property type="evidence" value="ECO:0007669"/>
    <property type="project" value="InterPro"/>
</dbReference>
<feature type="transmembrane region" description="Helical" evidence="7">
    <location>
        <begin position="382"/>
        <end position="404"/>
    </location>
</feature>
<feature type="transmembrane region" description="Helical" evidence="7">
    <location>
        <begin position="342"/>
        <end position="362"/>
    </location>
</feature>
<dbReference type="EMBL" id="JAHRHJ020000005">
    <property type="protein sequence ID" value="KAH9313927.1"/>
    <property type="molecule type" value="Genomic_DNA"/>
</dbReference>
<dbReference type="GO" id="GO:0016020">
    <property type="term" value="C:membrane"/>
    <property type="evidence" value="ECO:0007669"/>
    <property type="project" value="UniProtKB-SubCell"/>
</dbReference>
<dbReference type="Gene3D" id="1.20.1250.20">
    <property type="entry name" value="MFS general substrate transporter like domains"/>
    <property type="match status" value="1"/>
</dbReference>
<dbReference type="CDD" id="cd17417">
    <property type="entry name" value="MFS_NPF5"/>
    <property type="match status" value="1"/>
</dbReference>
<dbReference type="PROSITE" id="PS01022">
    <property type="entry name" value="PTR2_1"/>
    <property type="match status" value="1"/>
</dbReference>
<evidence type="ECO:0000256" key="5">
    <source>
        <dbReference type="ARBA" id="ARBA00022989"/>
    </source>
</evidence>
<feature type="transmembrane region" description="Helical" evidence="7">
    <location>
        <begin position="151"/>
        <end position="168"/>
    </location>
</feature>
<keyword evidence="5 7" id="KW-1133">Transmembrane helix</keyword>
<accession>A0AA38LAT7</accession>